<protein>
    <submittedName>
        <fullName evidence="1">Uncharacterized protein</fullName>
    </submittedName>
</protein>
<name>A0ABT9USF4_9FIRM</name>
<dbReference type="EMBL" id="JAUSUF010000002">
    <property type="protein sequence ID" value="MDQ0149247.1"/>
    <property type="molecule type" value="Genomic_DNA"/>
</dbReference>
<organism evidence="1 2">
    <name type="scientific">Eubacterium multiforme</name>
    <dbReference type="NCBI Taxonomy" id="83339"/>
    <lineage>
        <taxon>Bacteria</taxon>
        <taxon>Bacillati</taxon>
        <taxon>Bacillota</taxon>
        <taxon>Clostridia</taxon>
        <taxon>Eubacteriales</taxon>
        <taxon>Eubacteriaceae</taxon>
        <taxon>Eubacterium</taxon>
    </lineage>
</organism>
<keyword evidence="2" id="KW-1185">Reference proteome</keyword>
<proteinExistence type="predicted"/>
<dbReference type="Proteomes" id="UP001228504">
    <property type="component" value="Unassembled WGS sequence"/>
</dbReference>
<gene>
    <name evidence="1" type="ORF">J2S18_001177</name>
</gene>
<comment type="caution">
    <text evidence="1">The sequence shown here is derived from an EMBL/GenBank/DDBJ whole genome shotgun (WGS) entry which is preliminary data.</text>
</comment>
<evidence type="ECO:0000313" key="2">
    <source>
        <dbReference type="Proteomes" id="UP001228504"/>
    </source>
</evidence>
<dbReference type="RefSeq" id="WP_307484432.1">
    <property type="nucleotide sequence ID" value="NZ_JAUSUF010000002.1"/>
</dbReference>
<sequence length="53" mass="5992">MLSSKFKAILKTYGIDINVGKTIEVERGEFVIRVTFAEIIHAHNIAVEEGWCN</sequence>
<accession>A0ABT9USF4</accession>
<evidence type="ECO:0000313" key="1">
    <source>
        <dbReference type="EMBL" id="MDQ0149247.1"/>
    </source>
</evidence>
<reference evidence="1 2" key="1">
    <citation type="submission" date="2023-07" db="EMBL/GenBank/DDBJ databases">
        <title>Genomic Encyclopedia of Type Strains, Phase IV (KMG-IV): sequencing the most valuable type-strain genomes for metagenomic binning, comparative biology and taxonomic classification.</title>
        <authorList>
            <person name="Goeker M."/>
        </authorList>
    </citation>
    <scope>NUCLEOTIDE SEQUENCE [LARGE SCALE GENOMIC DNA]</scope>
    <source>
        <strain evidence="1 2">DSM 20694</strain>
    </source>
</reference>